<evidence type="ECO:0000313" key="5">
    <source>
        <dbReference type="Proteomes" id="UP000473681"/>
    </source>
</evidence>
<evidence type="ECO:0000313" key="2">
    <source>
        <dbReference type="EMBL" id="NFA43214.1"/>
    </source>
</evidence>
<comment type="caution">
    <text evidence="2">The sequence shown here is derived from an EMBL/GenBank/DDBJ whole genome shotgun (WGS) entry which is preliminary data.</text>
</comment>
<reference evidence="3 5" key="2">
    <citation type="submission" date="2019-04" db="EMBL/GenBank/DDBJ databases">
        <title>Genome sequencing of Clostridium botulinum Groups I-IV and Clostridium butyricum.</title>
        <authorList>
            <person name="Brunt J."/>
            <person name="Van Vliet A.H.M."/>
            <person name="Stringer S.C."/>
            <person name="Carter A.T."/>
            <person name="Peck M.W."/>
        </authorList>
    </citation>
    <scope>NUCLEOTIDE SEQUENCE [LARGE SCALE GENOMIC DNA]</scope>
    <source>
        <strain evidence="3 5">CB-K-33E</strain>
    </source>
</reference>
<dbReference type="OrthoDB" id="9932416at2"/>
<dbReference type="Proteomes" id="UP000472355">
    <property type="component" value="Unassembled WGS sequence"/>
</dbReference>
<dbReference type="Proteomes" id="UP000473681">
    <property type="component" value="Unassembled WGS sequence"/>
</dbReference>
<name>A0A0C2S1R3_CLOBO</name>
<evidence type="ECO:0000313" key="3">
    <source>
        <dbReference type="EMBL" id="NFN34994.1"/>
    </source>
</evidence>
<dbReference type="AlphaFoldDB" id="A0A0C2S1R3"/>
<evidence type="ECO:0000256" key="1">
    <source>
        <dbReference type="SAM" id="MobiDB-lite"/>
    </source>
</evidence>
<sequence length="103" mass="11470">MNNKQSNKVNHVPFLKTDVYKSSTDADFITNLNKSIENTVLGDNFSNATETIYENPHPQENLKDTLVESLESTEHGQKVLNNTSTSKSNIDLSSISNLSNKLL</sequence>
<reference evidence="2 4" key="1">
    <citation type="submission" date="2019-02" db="EMBL/GenBank/DDBJ databases">
        <title>Genome sequencing of Clostridium botulinum clinical isolates.</title>
        <authorList>
            <person name="Brunt J."/>
            <person name="Van Vliet A.H.M."/>
            <person name="Stringer S.C."/>
            <person name="Grant K.A."/>
            <person name="Carter A.C."/>
            <person name="Peck M.W."/>
        </authorList>
    </citation>
    <scope>NUCLEOTIDE SEQUENCE [LARGE SCALE GENOMIC DNA]</scope>
    <source>
        <strain evidence="2 4">H113700579</strain>
    </source>
</reference>
<dbReference type="RefSeq" id="WP_041083718.1">
    <property type="nucleotide sequence ID" value="NZ_JACBBU010000005.1"/>
</dbReference>
<evidence type="ECO:0000313" key="4">
    <source>
        <dbReference type="Proteomes" id="UP000472355"/>
    </source>
</evidence>
<dbReference type="EMBL" id="SGKU01000032">
    <property type="protein sequence ID" value="NFA43214.1"/>
    <property type="molecule type" value="Genomic_DNA"/>
</dbReference>
<protein>
    <submittedName>
        <fullName evidence="2">Uncharacterized protein</fullName>
    </submittedName>
</protein>
<organism evidence="2 4">
    <name type="scientific">Clostridium botulinum</name>
    <dbReference type="NCBI Taxonomy" id="1491"/>
    <lineage>
        <taxon>Bacteria</taxon>
        <taxon>Bacillati</taxon>
        <taxon>Bacillota</taxon>
        <taxon>Clostridia</taxon>
        <taxon>Eubacteriales</taxon>
        <taxon>Clostridiaceae</taxon>
        <taxon>Clostridium</taxon>
    </lineage>
</organism>
<feature type="region of interest" description="Disordered" evidence="1">
    <location>
        <begin position="72"/>
        <end position="91"/>
    </location>
</feature>
<gene>
    <name evidence="2" type="ORF">EXM65_11650</name>
    <name evidence="3" type="ORF">FDB51_07580</name>
</gene>
<dbReference type="EMBL" id="SWVK01000008">
    <property type="protein sequence ID" value="NFN34994.1"/>
    <property type="molecule type" value="Genomic_DNA"/>
</dbReference>
<accession>A0A0C2S1R3</accession>
<proteinExistence type="predicted"/>